<protein>
    <submittedName>
        <fullName evidence="1">Uncharacterized protein</fullName>
    </submittedName>
</protein>
<evidence type="ECO:0000313" key="2">
    <source>
        <dbReference type="EMBL" id="CAL1125121.1"/>
    </source>
</evidence>
<evidence type="ECO:0000313" key="1">
    <source>
        <dbReference type="EMBL" id="CAI3971746.1"/>
    </source>
</evidence>
<dbReference type="Proteomes" id="UP001152797">
    <property type="component" value="Unassembled WGS sequence"/>
</dbReference>
<comment type="caution">
    <text evidence="1">The sequence shown here is derived from an EMBL/GenBank/DDBJ whole genome shotgun (WGS) entry which is preliminary data.</text>
</comment>
<sequence length="854" mass="94706">MPDDKQQIATIKSQTLATMAAITESPKPSYYIDGQQVAWGEYLRQLQATVEWCNTQLTGEEHDVMPVPWDISDDFETVVDAAVPVTVWNDTLSTSYTVEAALRRAVDLAEREVSEGKYRATDTVWHFPTAGALAGVDVKPGWFVIQGTSVWRVLRASNQSLANRWRAECRTLEIDANETVTIEVATHSQTTSGAPQTTWSTFATGVVGRLQRNENTPGVEKQRRSDREQARLYTLAQYLLDTNYRVFDGTHYWNVTGYEQPDDIAALPVLTLEPIRNHWITYRPLTDIVPASRVWVDEHDGSEGLPYVVVTLESETPDRFSSGDRSYSAVVRLAVYDHDFERGEALLERVRQRFDRAEMPAGNRTILQARFTNKARRRDEARLAWVFLDGLDLSTVQDDSALEFKQSITDGTGANEADKIWHDRRTLSAAASETLDLSGLTHTLFGSTVTIDLAKVKCLFIKNLATSTGEELLVGGAASDAFEVPFGNVAGGVVEVGPNSPLLLANLLDGWTVGSDVNLKIANTGSGDITYDIVIVAHITGWTLTETSNNPAYASSETGGAKTRVMGVKDAAGSMQGKLDDTTSQDASIKAGSSGTAKLYTDGSKYIEVDIIIDRFEVEVDPDEGEIVSFSAEFSATVFGDRVEARRAKQANPRDSSMQPDKAFGAIAGDRSRNEVGGKTYYIAATVNSPAAWAEVCEHIKARRESPLSRLAGHLDKFNERQQEVLLRAAVEQETRVAEDPSGEEIDRFLNTLEGAAYLLWIGLRDRHPEFETPAEVMELIRDRSVEAQQKLDEAGGIYRKLSAAYHWTPEQINQMTMWQINMYLGLRMPGETIRFQSLAEARAYRAARQRETE</sequence>
<accession>A0A9P1BE72</accession>
<reference evidence="1" key="1">
    <citation type="submission" date="2022-10" db="EMBL/GenBank/DDBJ databases">
        <authorList>
            <person name="Chen Y."/>
            <person name="Dougan E. K."/>
            <person name="Chan C."/>
            <person name="Rhodes N."/>
            <person name="Thang M."/>
        </authorList>
    </citation>
    <scope>NUCLEOTIDE SEQUENCE</scope>
</reference>
<dbReference type="EMBL" id="CAMXCT010000001">
    <property type="protein sequence ID" value="CAI3971746.1"/>
    <property type="molecule type" value="Genomic_DNA"/>
</dbReference>
<dbReference type="EMBL" id="CAMXCT030000001">
    <property type="protein sequence ID" value="CAL4759058.1"/>
    <property type="molecule type" value="Genomic_DNA"/>
</dbReference>
<dbReference type="EMBL" id="CAMXCT020000001">
    <property type="protein sequence ID" value="CAL1125121.1"/>
    <property type="molecule type" value="Genomic_DNA"/>
</dbReference>
<proteinExistence type="predicted"/>
<keyword evidence="3" id="KW-1185">Reference proteome</keyword>
<gene>
    <name evidence="1" type="ORF">C1SCF055_LOCUS336</name>
</gene>
<organism evidence="1">
    <name type="scientific">Cladocopium goreaui</name>
    <dbReference type="NCBI Taxonomy" id="2562237"/>
    <lineage>
        <taxon>Eukaryota</taxon>
        <taxon>Sar</taxon>
        <taxon>Alveolata</taxon>
        <taxon>Dinophyceae</taxon>
        <taxon>Suessiales</taxon>
        <taxon>Symbiodiniaceae</taxon>
        <taxon>Cladocopium</taxon>
    </lineage>
</organism>
<reference evidence="2" key="2">
    <citation type="submission" date="2024-04" db="EMBL/GenBank/DDBJ databases">
        <authorList>
            <person name="Chen Y."/>
            <person name="Shah S."/>
            <person name="Dougan E. K."/>
            <person name="Thang M."/>
            <person name="Chan C."/>
        </authorList>
    </citation>
    <scope>NUCLEOTIDE SEQUENCE [LARGE SCALE GENOMIC DNA]</scope>
</reference>
<dbReference type="AlphaFoldDB" id="A0A9P1BE72"/>
<name>A0A9P1BE72_9DINO</name>
<evidence type="ECO:0000313" key="3">
    <source>
        <dbReference type="Proteomes" id="UP001152797"/>
    </source>
</evidence>